<dbReference type="InterPro" id="IPR000064">
    <property type="entry name" value="NLP_P60_dom"/>
</dbReference>
<evidence type="ECO:0000313" key="7">
    <source>
        <dbReference type="Proteomes" id="UP000838686"/>
    </source>
</evidence>
<name>A0ABM9CT90_9BACL</name>
<accession>A0ABM9CT90</accession>
<dbReference type="Proteomes" id="UP000838686">
    <property type="component" value="Unassembled WGS sequence"/>
</dbReference>
<feature type="domain" description="NlpC/P60" evidence="5">
    <location>
        <begin position="21"/>
        <end position="62"/>
    </location>
</feature>
<dbReference type="InterPro" id="IPR038765">
    <property type="entry name" value="Papain-like_cys_pep_sf"/>
</dbReference>
<evidence type="ECO:0000313" key="6">
    <source>
        <dbReference type="EMBL" id="CAH1223572.1"/>
    </source>
</evidence>
<organism evidence="6 7">
    <name type="scientific">Paenibacillus plantiphilus</name>
    <dbReference type="NCBI Taxonomy" id="2905650"/>
    <lineage>
        <taxon>Bacteria</taxon>
        <taxon>Bacillati</taxon>
        <taxon>Bacillota</taxon>
        <taxon>Bacilli</taxon>
        <taxon>Bacillales</taxon>
        <taxon>Paenibacillaceae</taxon>
        <taxon>Paenibacillus</taxon>
    </lineage>
</organism>
<keyword evidence="7" id="KW-1185">Reference proteome</keyword>
<dbReference type="Pfam" id="PF00877">
    <property type="entry name" value="NLPC_P60"/>
    <property type="match status" value="1"/>
</dbReference>
<evidence type="ECO:0000256" key="4">
    <source>
        <dbReference type="ARBA" id="ARBA00022807"/>
    </source>
</evidence>
<proteinExistence type="inferred from homology"/>
<keyword evidence="4" id="KW-0788">Thiol protease</keyword>
<keyword evidence="3" id="KW-0378">Hydrolase</keyword>
<sequence>MFFMDYHGLSQSDYTKYSKSRQPVTHVAIYLGNGRMLHTFSKASGGVRTDTIAGKHWDYRFLFGGSV</sequence>
<evidence type="ECO:0000259" key="5">
    <source>
        <dbReference type="Pfam" id="PF00877"/>
    </source>
</evidence>
<reference evidence="6" key="1">
    <citation type="submission" date="2022-01" db="EMBL/GenBank/DDBJ databases">
        <authorList>
            <person name="Criscuolo A."/>
        </authorList>
    </citation>
    <scope>NUCLEOTIDE SEQUENCE</scope>
    <source>
        <strain evidence="6">CIP111893</strain>
    </source>
</reference>
<dbReference type="Gene3D" id="3.90.1720.10">
    <property type="entry name" value="endopeptidase domain like (from Nostoc punctiforme)"/>
    <property type="match status" value="1"/>
</dbReference>
<comment type="caution">
    <text evidence="6">The sequence shown here is derived from an EMBL/GenBank/DDBJ whole genome shotgun (WGS) entry which is preliminary data.</text>
</comment>
<protein>
    <recommendedName>
        <fullName evidence="5">NlpC/P60 domain-containing protein</fullName>
    </recommendedName>
</protein>
<evidence type="ECO:0000256" key="2">
    <source>
        <dbReference type="ARBA" id="ARBA00022670"/>
    </source>
</evidence>
<gene>
    <name evidence="6" type="ORF">PAECIP111893_05002</name>
</gene>
<comment type="similarity">
    <text evidence="1">Belongs to the peptidase C40 family.</text>
</comment>
<dbReference type="SUPFAM" id="SSF54001">
    <property type="entry name" value="Cysteine proteinases"/>
    <property type="match status" value="1"/>
</dbReference>
<keyword evidence="2" id="KW-0645">Protease</keyword>
<evidence type="ECO:0000256" key="1">
    <source>
        <dbReference type="ARBA" id="ARBA00007074"/>
    </source>
</evidence>
<evidence type="ECO:0000256" key="3">
    <source>
        <dbReference type="ARBA" id="ARBA00022801"/>
    </source>
</evidence>
<dbReference type="EMBL" id="CAKMMF010000042">
    <property type="protein sequence ID" value="CAH1223572.1"/>
    <property type="molecule type" value="Genomic_DNA"/>
</dbReference>